<dbReference type="NCBIfam" id="TIGR03064">
    <property type="entry name" value="sortase_srtB"/>
    <property type="match status" value="1"/>
</dbReference>
<name>A0ABT2TXL0_9FIRM</name>
<keyword evidence="3" id="KW-0732">Signal</keyword>
<accession>A0ABT2TXL0</accession>
<dbReference type="RefSeq" id="WP_158422713.1">
    <property type="nucleotide sequence ID" value="NZ_JAOQJL010000046.1"/>
</dbReference>
<dbReference type="InterPro" id="IPR023365">
    <property type="entry name" value="Sortase_dom-sf"/>
</dbReference>
<feature type="chain" id="PRO_5047333069" evidence="3">
    <location>
        <begin position="26"/>
        <end position="260"/>
    </location>
</feature>
<dbReference type="InterPro" id="IPR005754">
    <property type="entry name" value="Sortase"/>
</dbReference>
<proteinExistence type="predicted"/>
<evidence type="ECO:0000256" key="1">
    <source>
        <dbReference type="ARBA" id="ARBA00022801"/>
    </source>
</evidence>
<protein>
    <submittedName>
        <fullName evidence="4">Class B sortase</fullName>
        <ecNumber evidence="4">3.4.22.71</ecNumber>
    </submittedName>
</protein>
<feature type="signal peptide" evidence="3">
    <location>
        <begin position="1"/>
        <end position="25"/>
    </location>
</feature>
<evidence type="ECO:0000256" key="3">
    <source>
        <dbReference type="SAM" id="SignalP"/>
    </source>
</evidence>
<keyword evidence="5" id="KW-1185">Reference proteome</keyword>
<feature type="coiled-coil region" evidence="2">
    <location>
        <begin position="27"/>
        <end position="54"/>
    </location>
</feature>
<keyword evidence="1 4" id="KW-0378">Hydrolase</keyword>
<dbReference type="Proteomes" id="UP001652409">
    <property type="component" value="Unassembled WGS sequence"/>
</dbReference>
<dbReference type="InterPro" id="IPR009835">
    <property type="entry name" value="SrtB"/>
</dbReference>
<dbReference type="Pfam" id="PF04203">
    <property type="entry name" value="Sortase"/>
    <property type="match status" value="1"/>
</dbReference>
<comment type="caution">
    <text evidence="4">The sequence shown here is derived from an EMBL/GenBank/DDBJ whole genome shotgun (WGS) entry which is preliminary data.</text>
</comment>
<dbReference type="EMBL" id="JAOQJL010000046">
    <property type="protein sequence ID" value="MCU6766970.1"/>
    <property type="molecule type" value="Genomic_DNA"/>
</dbReference>
<gene>
    <name evidence="4" type="primary">srtB</name>
    <name evidence="4" type="ORF">OCV61_16485</name>
</gene>
<dbReference type="SUPFAM" id="SSF63817">
    <property type="entry name" value="Sortase"/>
    <property type="match status" value="1"/>
</dbReference>
<dbReference type="GO" id="GO:0016787">
    <property type="term" value="F:hydrolase activity"/>
    <property type="evidence" value="ECO:0007669"/>
    <property type="project" value="UniProtKB-KW"/>
</dbReference>
<reference evidence="4 5" key="1">
    <citation type="journal article" date="2021" name="ISME Commun">
        <title>Automated analysis of genomic sequences facilitates high-throughput and comprehensive description of bacteria.</title>
        <authorList>
            <person name="Hitch T.C.A."/>
        </authorList>
    </citation>
    <scope>NUCLEOTIDE SEQUENCE [LARGE SCALE GENOMIC DNA]</scope>
    <source>
        <strain evidence="4 5">Sanger_23</strain>
    </source>
</reference>
<organism evidence="4 5">
    <name type="scientific">Blautia ammoniilytica</name>
    <dbReference type="NCBI Taxonomy" id="2981782"/>
    <lineage>
        <taxon>Bacteria</taxon>
        <taxon>Bacillati</taxon>
        <taxon>Bacillota</taxon>
        <taxon>Clostridia</taxon>
        <taxon>Lachnospirales</taxon>
        <taxon>Lachnospiraceae</taxon>
        <taxon>Blautia</taxon>
    </lineage>
</organism>
<dbReference type="Gene3D" id="2.40.260.10">
    <property type="entry name" value="Sortase"/>
    <property type="match status" value="1"/>
</dbReference>
<dbReference type="CDD" id="cd05826">
    <property type="entry name" value="Sortase_B"/>
    <property type="match status" value="1"/>
</dbReference>
<evidence type="ECO:0000313" key="4">
    <source>
        <dbReference type="EMBL" id="MCU6766970.1"/>
    </source>
</evidence>
<sequence length="260" mass="30474">MRKWAAYLLCFLSLALLGISGHFLADYAKQEEKADILQEQLKEIYENQKEETKEKPRQDEEEQNLIHEGLLALHEKNKDCIGWLTIPDTLIDYPVMYHPEEVNYYLKRDFFREYSANGSLFLSENCSLKDCDNLIIYGHHMNSGKMFAALEGYRERKFFKEHPFIFFNTLQGEEKYQVFAVFSTPVYTGSDFAYYTFTKAENRKSYETFIEAVKERSFYDTGITADYGEKLLTLSTCEYSQENGRLVVVAKKIAEKEITK</sequence>
<evidence type="ECO:0000313" key="5">
    <source>
        <dbReference type="Proteomes" id="UP001652409"/>
    </source>
</evidence>
<dbReference type="EC" id="3.4.22.71" evidence="4"/>
<evidence type="ECO:0000256" key="2">
    <source>
        <dbReference type="SAM" id="Coils"/>
    </source>
</evidence>
<keyword evidence="2" id="KW-0175">Coiled coil</keyword>